<name>M6FKJ1_9LEPT</name>
<evidence type="ECO:0000313" key="2">
    <source>
        <dbReference type="Proteomes" id="UP000012101"/>
    </source>
</evidence>
<accession>M6FKJ1</accession>
<dbReference type="EMBL" id="AFJM02000046">
    <property type="protein sequence ID" value="EMM71677.1"/>
    <property type="molecule type" value="Genomic_DNA"/>
</dbReference>
<dbReference type="Proteomes" id="UP000012101">
    <property type="component" value="Unassembled WGS sequence"/>
</dbReference>
<sequence length="37" mass="4069">MPKSSGALSRDPSGARLSLRLALRQAKKVFSIDKVRK</sequence>
<evidence type="ECO:0000313" key="1">
    <source>
        <dbReference type="EMBL" id="EMM71677.1"/>
    </source>
</evidence>
<dbReference type="AlphaFoldDB" id="M6FKJ1"/>
<protein>
    <submittedName>
        <fullName evidence="1">Uncharacterized protein</fullName>
    </submittedName>
</protein>
<reference evidence="1 2" key="1">
    <citation type="submission" date="2013-01" db="EMBL/GenBank/DDBJ databases">
        <authorList>
            <person name="Harkins D.M."/>
            <person name="Durkin A.S."/>
            <person name="Brinkac L.M."/>
            <person name="Haft D.H."/>
            <person name="Selengut J.D."/>
            <person name="Sanka R."/>
            <person name="DePew J."/>
            <person name="Purushe J."/>
            <person name="Hospenthal D.R."/>
            <person name="Murray C.K."/>
            <person name="Pimentel G."/>
            <person name="Wasfy M."/>
            <person name="Vinetz J.M."/>
            <person name="Sutton G.G."/>
            <person name="Nierman W.C."/>
            <person name="Fouts D.E."/>
        </authorList>
    </citation>
    <scope>NUCLEOTIDE SEQUENCE [LARGE SCALE GENOMIC DNA]</scope>
    <source>
        <strain evidence="1 2">2006001855</strain>
    </source>
</reference>
<gene>
    <name evidence="1" type="ORF">LEP1GSC038_0375</name>
</gene>
<organism evidence="1 2">
    <name type="scientific">Leptospira weilii str. 2006001855</name>
    <dbReference type="NCBI Taxonomy" id="996804"/>
    <lineage>
        <taxon>Bacteria</taxon>
        <taxon>Pseudomonadati</taxon>
        <taxon>Spirochaetota</taxon>
        <taxon>Spirochaetia</taxon>
        <taxon>Leptospirales</taxon>
        <taxon>Leptospiraceae</taxon>
        <taxon>Leptospira</taxon>
    </lineage>
</organism>
<proteinExistence type="predicted"/>
<comment type="caution">
    <text evidence="1">The sequence shown here is derived from an EMBL/GenBank/DDBJ whole genome shotgun (WGS) entry which is preliminary data.</text>
</comment>